<evidence type="ECO:0000256" key="6">
    <source>
        <dbReference type="ARBA" id="ARBA00023274"/>
    </source>
</evidence>
<dbReference type="GO" id="GO:0006412">
    <property type="term" value="P:translation"/>
    <property type="evidence" value="ECO:0007669"/>
    <property type="project" value="TreeGrafter"/>
</dbReference>
<evidence type="ECO:0000256" key="3">
    <source>
        <dbReference type="ARBA" id="ARBA00022946"/>
    </source>
</evidence>
<dbReference type="EMBL" id="ML996084">
    <property type="protein sequence ID" value="KAF2153957.1"/>
    <property type="molecule type" value="Genomic_DNA"/>
</dbReference>
<keyword evidence="4" id="KW-0689">Ribosomal protein</keyword>
<proteinExistence type="inferred from homology"/>
<dbReference type="Pfam" id="PF09809">
    <property type="entry name" value="MRP-L27"/>
    <property type="match status" value="1"/>
</dbReference>
<keyword evidence="3" id="KW-0809">Transit peptide</keyword>
<evidence type="ECO:0000256" key="2">
    <source>
        <dbReference type="ARBA" id="ARBA00010152"/>
    </source>
</evidence>
<dbReference type="GO" id="GO:0005762">
    <property type="term" value="C:mitochondrial large ribosomal subunit"/>
    <property type="evidence" value="ECO:0007669"/>
    <property type="project" value="InterPro"/>
</dbReference>
<keyword evidence="6" id="KW-0687">Ribonucleoprotein</keyword>
<evidence type="ECO:0000313" key="8">
    <source>
        <dbReference type="Proteomes" id="UP000799439"/>
    </source>
</evidence>
<dbReference type="AlphaFoldDB" id="A0A9P4MI65"/>
<dbReference type="GO" id="GO:0003735">
    <property type="term" value="F:structural constituent of ribosome"/>
    <property type="evidence" value="ECO:0007669"/>
    <property type="project" value="InterPro"/>
</dbReference>
<protein>
    <submittedName>
        <fullName evidence="7">Uncharacterized protein</fullName>
    </submittedName>
</protein>
<gene>
    <name evidence="7" type="ORF">K461DRAFT_292650</name>
</gene>
<evidence type="ECO:0000256" key="1">
    <source>
        <dbReference type="ARBA" id="ARBA00004173"/>
    </source>
</evidence>
<comment type="similarity">
    <text evidence="2">Belongs to the mitochondrion-specific ribosomal protein mL41 family.</text>
</comment>
<dbReference type="PANTHER" id="PTHR21338">
    <property type="entry name" value="MITOCHONDRIAL RIBOSOMAL PROTEIN L41"/>
    <property type="match status" value="1"/>
</dbReference>
<reference evidence="7" key="1">
    <citation type="journal article" date="2020" name="Stud. Mycol.">
        <title>101 Dothideomycetes genomes: a test case for predicting lifestyles and emergence of pathogens.</title>
        <authorList>
            <person name="Haridas S."/>
            <person name="Albert R."/>
            <person name="Binder M."/>
            <person name="Bloem J."/>
            <person name="Labutti K."/>
            <person name="Salamov A."/>
            <person name="Andreopoulos B."/>
            <person name="Baker S."/>
            <person name="Barry K."/>
            <person name="Bills G."/>
            <person name="Bluhm B."/>
            <person name="Cannon C."/>
            <person name="Castanera R."/>
            <person name="Culley D."/>
            <person name="Daum C."/>
            <person name="Ezra D."/>
            <person name="Gonzalez J."/>
            <person name="Henrissat B."/>
            <person name="Kuo A."/>
            <person name="Liang C."/>
            <person name="Lipzen A."/>
            <person name="Lutzoni F."/>
            <person name="Magnuson J."/>
            <person name="Mondo S."/>
            <person name="Nolan M."/>
            <person name="Ohm R."/>
            <person name="Pangilinan J."/>
            <person name="Park H.-J."/>
            <person name="Ramirez L."/>
            <person name="Alfaro M."/>
            <person name="Sun H."/>
            <person name="Tritt A."/>
            <person name="Yoshinaga Y."/>
            <person name="Zwiers L.-H."/>
            <person name="Turgeon B."/>
            <person name="Goodwin S."/>
            <person name="Spatafora J."/>
            <person name="Crous P."/>
            <person name="Grigoriev I."/>
        </authorList>
    </citation>
    <scope>NUCLEOTIDE SEQUENCE</scope>
    <source>
        <strain evidence="7">CBS 260.36</strain>
    </source>
</reference>
<organism evidence="7 8">
    <name type="scientific">Myriangium duriaei CBS 260.36</name>
    <dbReference type="NCBI Taxonomy" id="1168546"/>
    <lineage>
        <taxon>Eukaryota</taxon>
        <taxon>Fungi</taxon>
        <taxon>Dikarya</taxon>
        <taxon>Ascomycota</taxon>
        <taxon>Pezizomycotina</taxon>
        <taxon>Dothideomycetes</taxon>
        <taxon>Dothideomycetidae</taxon>
        <taxon>Myriangiales</taxon>
        <taxon>Myriangiaceae</taxon>
        <taxon>Myriangium</taxon>
    </lineage>
</organism>
<comment type="caution">
    <text evidence="7">The sequence shown here is derived from an EMBL/GenBank/DDBJ whole genome shotgun (WGS) entry which is preliminary data.</text>
</comment>
<keyword evidence="8" id="KW-1185">Reference proteome</keyword>
<dbReference type="Proteomes" id="UP000799439">
    <property type="component" value="Unassembled WGS sequence"/>
</dbReference>
<evidence type="ECO:0000256" key="5">
    <source>
        <dbReference type="ARBA" id="ARBA00023128"/>
    </source>
</evidence>
<dbReference type="OrthoDB" id="408933at2759"/>
<dbReference type="InterPro" id="IPR019189">
    <property type="entry name" value="Ribosomal_mL41"/>
</dbReference>
<accession>A0A9P4MI65</accession>
<evidence type="ECO:0000256" key="4">
    <source>
        <dbReference type="ARBA" id="ARBA00022980"/>
    </source>
</evidence>
<keyword evidence="5" id="KW-0496">Mitochondrion</keyword>
<comment type="subcellular location">
    <subcellularLocation>
        <location evidence="1">Mitochondrion</location>
    </subcellularLocation>
</comment>
<dbReference type="PANTHER" id="PTHR21338:SF0">
    <property type="entry name" value="LARGE RIBOSOMAL SUBUNIT PROTEIN ML41"/>
    <property type="match status" value="1"/>
</dbReference>
<evidence type="ECO:0000313" key="7">
    <source>
        <dbReference type="EMBL" id="KAF2153957.1"/>
    </source>
</evidence>
<sequence>MQPTAARFSRAVRRLPLTSKQAGANYYKGYGGGAMGRHTKHGGYVIEWEKVRTYRVPDLKGFHMTPFVSKRITKGVGSYVKDGTESLEVGDKAADWEQGPLSGARWVREWQEAREAAQEIGVEGPR</sequence>
<name>A0A9P4MI65_9PEZI</name>